<sequence length="361" mass="42816">MYQHANPLLYTLREKNTTIQPYWIMVLQYLFIQLLQRCYNKYRYKQFLTTLEIGLTRRALLEDMEMINSEFQQMGGALLTSENLLFNIQSVFGSEGKLSLLHEKFRKRFASTERKMKFDFIDLIVHVLPVVAHSLWYCVIQSSCMSAQDATIWNCYNLFGYRLYNYVFVSYISFCLTFFVKLLAQMFENRTEPEHGDPKQNKKPRRKISHVIGLCSSTIGFFFVGTLILPYIFTNIIPMFFIYIFMFTIYISCWVTIFTFVASFHRKENVLKGLLVSFVTPANKPTILKVQTRIFKVLLAFSIELFPMLLTIFYNYSQYIYYGEDYYETMTNEFNSRNTSAYFNRMEVSIEQIFHTILSSI</sequence>
<reference evidence="2" key="1">
    <citation type="submission" date="2021-02" db="EMBL/GenBank/DDBJ databases">
        <authorList>
            <person name="Nowell W R."/>
        </authorList>
    </citation>
    <scope>NUCLEOTIDE SEQUENCE</scope>
</reference>
<organism evidence="2 3">
    <name type="scientific">Rotaria magnacalcarata</name>
    <dbReference type="NCBI Taxonomy" id="392030"/>
    <lineage>
        <taxon>Eukaryota</taxon>
        <taxon>Metazoa</taxon>
        <taxon>Spiralia</taxon>
        <taxon>Gnathifera</taxon>
        <taxon>Rotifera</taxon>
        <taxon>Eurotatoria</taxon>
        <taxon>Bdelloidea</taxon>
        <taxon>Philodinida</taxon>
        <taxon>Philodinidae</taxon>
        <taxon>Rotaria</taxon>
    </lineage>
</organism>
<evidence type="ECO:0000313" key="2">
    <source>
        <dbReference type="EMBL" id="CAF1553621.1"/>
    </source>
</evidence>
<feature type="transmembrane region" description="Helical" evidence="1">
    <location>
        <begin position="163"/>
        <end position="184"/>
    </location>
</feature>
<proteinExistence type="predicted"/>
<gene>
    <name evidence="2" type="ORF">KQP761_LOCUS17840</name>
</gene>
<keyword evidence="1" id="KW-1133">Transmembrane helix</keyword>
<keyword evidence="1" id="KW-0812">Transmembrane</keyword>
<feature type="transmembrane region" description="Helical" evidence="1">
    <location>
        <begin position="239"/>
        <end position="262"/>
    </location>
</feature>
<keyword evidence="1" id="KW-0472">Membrane</keyword>
<dbReference type="AlphaFoldDB" id="A0A815X7J3"/>
<evidence type="ECO:0000313" key="3">
    <source>
        <dbReference type="Proteomes" id="UP000663834"/>
    </source>
</evidence>
<feature type="transmembrane region" description="Helical" evidence="1">
    <location>
        <begin position="294"/>
        <end position="316"/>
    </location>
</feature>
<dbReference type="OrthoDB" id="10062408at2759"/>
<evidence type="ECO:0000256" key="1">
    <source>
        <dbReference type="SAM" id="Phobius"/>
    </source>
</evidence>
<dbReference type="Proteomes" id="UP000663834">
    <property type="component" value="Unassembled WGS sequence"/>
</dbReference>
<accession>A0A815X7J3</accession>
<protein>
    <submittedName>
        <fullName evidence="2">Uncharacterized protein</fullName>
    </submittedName>
</protein>
<feature type="transmembrane region" description="Helical" evidence="1">
    <location>
        <begin position="123"/>
        <end position="143"/>
    </location>
</feature>
<feature type="transmembrane region" description="Helical" evidence="1">
    <location>
        <begin position="20"/>
        <end position="39"/>
    </location>
</feature>
<dbReference type="EMBL" id="CAJNOW010009054">
    <property type="protein sequence ID" value="CAF1553621.1"/>
    <property type="molecule type" value="Genomic_DNA"/>
</dbReference>
<comment type="caution">
    <text evidence="2">The sequence shown here is derived from an EMBL/GenBank/DDBJ whole genome shotgun (WGS) entry which is preliminary data.</text>
</comment>
<name>A0A815X7J3_9BILA</name>
<feature type="transmembrane region" description="Helical" evidence="1">
    <location>
        <begin position="211"/>
        <end position="233"/>
    </location>
</feature>